<evidence type="ECO:0000259" key="1">
    <source>
        <dbReference type="PROSITE" id="PS51186"/>
    </source>
</evidence>
<evidence type="ECO:0000313" key="3">
    <source>
        <dbReference type="Proteomes" id="UP001139293"/>
    </source>
</evidence>
<gene>
    <name evidence="2" type="ORF">L2740_04930</name>
</gene>
<protein>
    <submittedName>
        <fullName evidence="2">N-acetyltransferase</fullName>
    </submittedName>
</protein>
<dbReference type="SUPFAM" id="SSF55729">
    <property type="entry name" value="Acyl-CoA N-acyltransferases (Nat)"/>
    <property type="match status" value="1"/>
</dbReference>
<accession>A0A9X1ZHF8</accession>
<dbReference type="CDD" id="cd04301">
    <property type="entry name" value="NAT_SF"/>
    <property type="match status" value="1"/>
</dbReference>
<dbReference type="EMBL" id="JAKILB010000002">
    <property type="protein sequence ID" value="MCL1137893.1"/>
    <property type="molecule type" value="Genomic_DNA"/>
</dbReference>
<comment type="caution">
    <text evidence="2">The sequence shown here is derived from an EMBL/GenBank/DDBJ whole genome shotgun (WGS) entry which is preliminary data.</text>
</comment>
<reference evidence="2" key="1">
    <citation type="submission" date="2022-01" db="EMBL/GenBank/DDBJ databases">
        <title>Whole genome-based taxonomy of the Shewanellaceae.</title>
        <authorList>
            <person name="Martin-Rodriguez A.J."/>
        </authorList>
    </citation>
    <scope>NUCLEOTIDE SEQUENCE</scope>
    <source>
        <strain evidence="2">KCTC 23973</strain>
    </source>
</reference>
<evidence type="ECO:0000313" key="2">
    <source>
        <dbReference type="EMBL" id="MCL1137893.1"/>
    </source>
</evidence>
<dbReference type="Proteomes" id="UP001139293">
    <property type="component" value="Unassembled WGS sequence"/>
</dbReference>
<sequence>MKIRTETSNDIDSIATLTYQAFENHPHHEPGAKPTEHLIVERLRNQQALSLSLVAEDESGIIGHIALSPVMINGEQSNWFGLGPVSVKPTRQNEGIGKQLINQAMAMMLEQNADGVVLLGEPEYYGRFGFNVDSKLTLADVPAEYFLVKRLTDNTDCGQVTYHPGFYG</sequence>
<dbReference type="GO" id="GO:0016747">
    <property type="term" value="F:acyltransferase activity, transferring groups other than amino-acyl groups"/>
    <property type="evidence" value="ECO:0007669"/>
    <property type="project" value="InterPro"/>
</dbReference>
<dbReference type="PROSITE" id="PS51186">
    <property type="entry name" value="GNAT"/>
    <property type="match status" value="1"/>
</dbReference>
<name>A0A9X1ZHF8_9GAMM</name>
<keyword evidence="3" id="KW-1185">Reference proteome</keyword>
<dbReference type="Pfam" id="PF13527">
    <property type="entry name" value="Acetyltransf_9"/>
    <property type="match status" value="1"/>
</dbReference>
<feature type="domain" description="N-acetyltransferase" evidence="1">
    <location>
        <begin position="1"/>
        <end position="152"/>
    </location>
</feature>
<dbReference type="InterPro" id="IPR016181">
    <property type="entry name" value="Acyl_CoA_acyltransferase"/>
</dbReference>
<dbReference type="AlphaFoldDB" id="A0A9X1ZHF8"/>
<dbReference type="InterPro" id="IPR000182">
    <property type="entry name" value="GNAT_dom"/>
</dbReference>
<organism evidence="2 3">
    <name type="scientific">Shewanella pneumatophori</name>
    <dbReference type="NCBI Taxonomy" id="314092"/>
    <lineage>
        <taxon>Bacteria</taxon>
        <taxon>Pseudomonadati</taxon>
        <taxon>Pseudomonadota</taxon>
        <taxon>Gammaproteobacteria</taxon>
        <taxon>Alteromonadales</taxon>
        <taxon>Shewanellaceae</taxon>
        <taxon>Shewanella</taxon>
    </lineage>
</organism>
<proteinExistence type="predicted"/>
<dbReference type="RefSeq" id="WP_248949004.1">
    <property type="nucleotide sequence ID" value="NZ_JAKILB010000002.1"/>
</dbReference>
<dbReference type="Gene3D" id="3.40.630.30">
    <property type="match status" value="1"/>
</dbReference>